<keyword evidence="2" id="KW-0902">Two-component regulatory system</keyword>
<dbReference type="PROSITE" id="PS50110">
    <property type="entry name" value="RESPONSE_REGULATORY"/>
    <property type="match status" value="1"/>
</dbReference>
<dbReference type="SUPFAM" id="SSF46894">
    <property type="entry name" value="C-terminal effector domain of the bipartite response regulators"/>
    <property type="match status" value="1"/>
</dbReference>
<evidence type="ECO:0000313" key="8">
    <source>
        <dbReference type="EMBL" id="PWK56307.1"/>
    </source>
</evidence>
<gene>
    <name evidence="8" type="ORF">C7455_11444</name>
</gene>
<dbReference type="GO" id="GO:0006355">
    <property type="term" value="P:regulation of DNA-templated transcription"/>
    <property type="evidence" value="ECO:0007669"/>
    <property type="project" value="InterPro"/>
</dbReference>
<keyword evidence="9" id="KW-1185">Reference proteome</keyword>
<feature type="domain" description="Response regulatory" evidence="7">
    <location>
        <begin position="5"/>
        <end position="119"/>
    </location>
</feature>
<dbReference type="PANTHER" id="PTHR48111">
    <property type="entry name" value="REGULATOR OF RPOS"/>
    <property type="match status" value="1"/>
</dbReference>
<dbReference type="InterPro" id="IPR011006">
    <property type="entry name" value="CheY-like_superfamily"/>
</dbReference>
<dbReference type="GO" id="GO:0000976">
    <property type="term" value="F:transcription cis-regulatory region binding"/>
    <property type="evidence" value="ECO:0007669"/>
    <property type="project" value="TreeGrafter"/>
</dbReference>
<dbReference type="InterPro" id="IPR036388">
    <property type="entry name" value="WH-like_DNA-bd_sf"/>
</dbReference>
<evidence type="ECO:0000313" key="9">
    <source>
        <dbReference type="Proteomes" id="UP000245708"/>
    </source>
</evidence>
<dbReference type="Pfam" id="PF00486">
    <property type="entry name" value="Trans_reg_C"/>
    <property type="match status" value="1"/>
</dbReference>
<name>A0A316GN19_9RHOB</name>
<dbReference type="AlphaFoldDB" id="A0A316GN19"/>
<dbReference type="Gene3D" id="3.40.50.2300">
    <property type="match status" value="1"/>
</dbReference>
<accession>A0A316GN19</accession>
<proteinExistence type="predicted"/>
<dbReference type="SMART" id="SM00862">
    <property type="entry name" value="Trans_reg_C"/>
    <property type="match status" value="1"/>
</dbReference>
<dbReference type="Proteomes" id="UP000245708">
    <property type="component" value="Unassembled WGS sequence"/>
</dbReference>
<feature type="modified residue" description="4-aspartylphosphate" evidence="6">
    <location>
        <position position="54"/>
    </location>
</feature>
<keyword evidence="4 8" id="KW-0238">DNA-binding</keyword>
<dbReference type="Pfam" id="PF00072">
    <property type="entry name" value="Response_reg"/>
    <property type="match status" value="1"/>
</dbReference>
<organism evidence="8 9">
    <name type="scientific">Roseicyclus mahoneyensis</name>
    <dbReference type="NCBI Taxonomy" id="164332"/>
    <lineage>
        <taxon>Bacteria</taxon>
        <taxon>Pseudomonadati</taxon>
        <taxon>Pseudomonadota</taxon>
        <taxon>Alphaproteobacteria</taxon>
        <taxon>Rhodobacterales</taxon>
        <taxon>Roseobacteraceae</taxon>
        <taxon>Roseicyclus</taxon>
    </lineage>
</organism>
<dbReference type="SUPFAM" id="SSF52172">
    <property type="entry name" value="CheY-like"/>
    <property type="match status" value="1"/>
</dbReference>
<evidence type="ECO:0000256" key="3">
    <source>
        <dbReference type="ARBA" id="ARBA00023015"/>
    </source>
</evidence>
<dbReference type="InterPro" id="IPR039420">
    <property type="entry name" value="WalR-like"/>
</dbReference>
<evidence type="ECO:0000256" key="4">
    <source>
        <dbReference type="ARBA" id="ARBA00023125"/>
    </source>
</evidence>
<sequence>MRSLRIMVIEDYDALRETMCNVLQQDGHEVCGVAMAEDVDDTPVGFVPDLYIIDLGLPGEDGISLATRIRRSEPSVGIVIVSARNEVTDRIGGYFSGANIYLTKPVYLDELRSVVAGFAQRLVEVERGKEGSFHLHPLRMQVSGPKASTRVTQAEQVLLAAFARAAQQSLEHWQVAAHFGQGEDLSKENLEVKLGRLRKKLLACGAPAPAIQSIRGVGYRLCVPVLVMNE</sequence>
<dbReference type="GO" id="GO:0000156">
    <property type="term" value="F:phosphorelay response regulator activity"/>
    <property type="evidence" value="ECO:0007669"/>
    <property type="project" value="TreeGrafter"/>
</dbReference>
<dbReference type="SMART" id="SM00448">
    <property type="entry name" value="REC"/>
    <property type="match status" value="1"/>
</dbReference>
<keyword evidence="3" id="KW-0805">Transcription regulation</keyword>
<evidence type="ECO:0000256" key="2">
    <source>
        <dbReference type="ARBA" id="ARBA00023012"/>
    </source>
</evidence>
<evidence type="ECO:0000256" key="1">
    <source>
        <dbReference type="ARBA" id="ARBA00022553"/>
    </source>
</evidence>
<evidence type="ECO:0000256" key="6">
    <source>
        <dbReference type="PROSITE-ProRule" id="PRU00169"/>
    </source>
</evidence>
<comment type="caution">
    <text evidence="8">The sequence shown here is derived from an EMBL/GenBank/DDBJ whole genome shotgun (WGS) entry which is preliminary data.</text>
</comment>
<dbReference type="InterPro" id="IPR016032">
    <property type="entry name" value="Sig_transdc_resp-reg_C-effctor"/>
</dbReference>
<dbReference type="EMBL" id="QGGW01000014">
    <property type="protein sequence ID" value="PWK56307.1"/>
    <property type="molecule type" value="Genomic_DNA"/>
</dbReference>
<dbReference type="GO" id="GO:0032993">
    <property type="term" value="C:protein-DNA complex"/>
    <property type="evidence" value="ECO:0007669"/>
    <property type="project" value="TreeGrafter"/>
</dbReference>
<protein>
    <submittedName>
        <fullName evidence="8">DNA-binding response OmpR family regulator</fullName>
    </submittedName>
</protein>
<evidence type="ECO:0000256" key="5">
    <source>
        <dbReference type="ARBA" id="ARBA00023163"/>
    </source>
</evidence>
<reference evidence="8 9" key="1">
    <citation type="submission" date="2018-05" db="EMBL/GenBank/DDBJ databases">
        <title>Genomic Encyclopedia of Type Strains, Phase IV (KMG-IV): sequencing the most valuable type-strain genomes for metagenomic binning, comparative biology and taxonomic classification.</title>
        <authorList>
            <person name="Goeker M."/>
        </authorList>
    </citation>
    <scope>NUCLEOTIDE SEQUENCE [LARGE SCALE GENOMIC DNA]</scope>
    <source>
        <strain evidence="8 9">DSM 16097</strain>
    </source>
</reference>
<evidence type="ECO:0000259" key="7">
    <source>
        <dbReference type="PROSITE" id="PS50110"/>
    </source>
</evidence>
<dbReference type="GO" id="GO:0005829">
    <property type="term" value="C:cytosol"/>
    <property type="evidence" value="ECO:0007669"/>
    <property type="project" value="TreeGrafter"/>
</dbReference>
<dbReference type="Gene3D" id="1.10.10.10">
    <property type="entry name" value="Winged helix-like DNA-binding domain superfamily/Winged helix DNA-binding domain"/>
    <property type="match status" value="1"/>
</dbReference>
<dbReference type="InterPro" id="IPR001789">
    <property type="entry name" value="Sig_transdc_resp-reg_receiver"/>
</dbReference>
<dbReference type="PANTHER" id="PTHR48111:SF1">
    <property type="entry name" value="TWO-COMPONENT RESPONSE REGULATOR ORR33"/>
    <property type="match status" value="1"/>
</dbReference>
<dbReference type="InterPro" id="IPR001867">
    <property type="entry name" value="OmpR/PhoB-type_DNA-bd"/>
</dbReference>
<keyword evidence="1 6" id="KW-0597">Phosphoprotein</keyword>
<keyword evidence="5" id="KW-0804">Transcription</keyword>